<dbReference type="Gene3D" id="3.40.710.10">
    <property type="entry name" value="DD-peptidase/beta-lactamase superfamily"/>
    <property type="match status" value="1"/>
</dbReference>
<dbReference type="Proteomes" id="UP000078228">
    <property type="component" value="Unassembled WGS sequence"/>
</dbReference>
<evidence type="ECO:0000313" key="3">
    <source>
        <dbReference type="Proteomes" id="UP000078228"/>
    </source>
</evidence>
<dbReference type="InterPro" id="IPR001466">
    <property type="entry name" value="Beta-lactam-related"/>
</dbReference>
<dbReference type="SUPFAM" id="SSF56601">
    <property type="entry name" value="beta-lactamase/transpeptidase-like"/>
    <property type="match status" value="1"/>
</dbReference>
<keyword evidence="3" id="KW-1185">Reference proteome</keyword>
<reference evidence="2 3" key="1">
    <citation type="journal article" date="2016" name="Genome Biol. Evol.">
        <title>Comparative Genomic Analyses of the Moraxella catarrhalis Serosensitive and Seroresistant Lineages Demonstrate Their Independent Evolution.</title>
        <authorList>
            <person name="Earl J.P."/>
            <person name="de Vries S.P."/>
            <person name="Ahmed A."/>
            <person name="Powell E."/>
            <person name="Schultz M.P."/>
            <person name="Hermans P.W."/>
            <person name="Hill D.J."/>
            <person name="Zhou Z."/>
            <person name="Constantinidou C.I."/>
            <person name="Hu F.Z."/>
            <person name="Bootsma H.J."/>
            <person name="Ehrlich G.D."/>
        </authorList>
    </citation>
    <scope>NUCLEOTIDE SEQUENCE [LARGE SCALE GENOMIC DNA]</scope>
    <source>
        <strain evidence="2 3">Z7542</strain>
    </source>
</reference>
<dbReference type="Pfam" id="PF00144">
    <property type="entry name" value="Beta-lactamase"/>
    <property type="match status" value="1"/>
</dbReference>
<dbReference type="PANTHER" id="PTHR43319:SF3">
    <property type="entry name" value="BETA-LACTAMASE-RELATED DOMAIN-CONTAINING PROTEIN"/>
    <property type="match status" value="1"/>
</dbReference>
<dbReference type="InterPro" id="IPR052907">
    <property type="entry name" value="Beta-lactamase/esterase"/>
</dbReference>
<organism evidence="2 3">
    <name type="scientific">Moraxella catarrhalis</name>
    <name type="common">Branhamella catarrhalis</name>
    <dbReference type="NCBI Taxonomy" id="480"/>
    <lineage>
        <taxon>Bacteria</taxon>
        <taxon>Pseudomonadati</taxon>
        <taxon>Pseudomonadota</taxon>
        <taxon>Gammaproteobacteria</taxon>
        <taxon>Moraxellales</taxon>
        <taxon>Moraxellaceae</taxon>
        <taxon>Moraxella</taxon>
    </lineage>
</organism>
<comment type="caution">
    <text evidence="2">The sequence shown here is derived from an EMBL/GenBank/DDBJ whole genome shotgun (WGS) entry which is preliminary data.</text>
</comment>
<evidence type="ECO:0000259" key="1">
    <source>
        <dbReference type="Pfam" id="PF00144"/>
    </source>
</evidence>
<protein>
    <submittedName>
        <fullName evidence="2">Putative esterase A</fullName>
    </submittedName>
</protein>
<proteinExistence type="predicted"/>
<name>A0A198UPN4_MORCA</name>
<dbReference type="PANTHER" id="PTHR43319">
    <property type="entry name" value="BETA-LACTAMASE-RELATED"/>
    <property type="match status" value="1"/>
</dbReference>
<dbReference type="RefSeq" id="WP_064610423.1">
    <property type="nucleotide sequence ID" value="NZ_LXHB01000038.1"/>
</dbReference>
<accession>A0A198UPN4</accession>
<gene>
    <name evidence="2" type="ORF">AO384_0062</name>
</gene>
<dbReference type="EMBL" id="LXHC01000001">
    <property type="protein sequence ID" value="OAU98478.1"/>
    <property type="molecule type" value="Genomic_DNA"/>
</dbReference>
<sequence>MLEQDFTQVLKALQFDDAPTGGALVIYKDGQEVVNTATGLALPDLPWSSQTLSVNFSIGKGVLATLVAALVHQGLLDYEAPVSDYWQEFAQNGKSDILLKQILSHTAGLFDISSVTTDADVLLDWDGMLERIAAMPTKVPKSQEEHQYVSAYSALVSGWVLGGLIERVAGMTLNEALNEYLAQPLGVVGELYFGVEDALVHQIAKPERYFYEQPSKNSPRRKPVLKPDSDQVLSTLANLPASHLWREALGDKPISTANINRLYFDTAYMNLANYKNALMPNAKDGLEYHRRDVLTATVPAANGVSTANALARIYAMHAADGVWQGRTIIGADTLSKMRTIQTDGYDAVMPANMRWRMGFHRVFSLQDVPGGYGHMGYNGSVAFCDPSRRLAFVFIHNFDTTMLNDVRQFALSEMALANL</sequence>
<dbReference type="PATRIC" id="fig|480.237.peg.1695"/>
<feature type="domain" description="Beta-lactamase-related" evidence="1">
    <location>
        <begin position="11"/>
        <end position="401"/>
    </location>
</feature>
<dbReference type="OrthoDB" id="5705574at2"/>
<dbReference type="InterPro" id="IPR012338">
    <property type="entry name" value="Beta-lactam/transpept-like"/>
</dbReference>
<dbReference type="AlphaFoldDB" id="A0A198UPN4"/>
<evidence type="ECO:0000313" key="2">
    <source>
        <dbReference type="EMBL" id="OAU98478.1"/>
    </source>
</evidence>